<evidence type="ECO:0000256" key="5">
    <source>
        <dbReference type="ARBA" id="ARBA00022729"/>
    </source>
</evidence>
<dbReference type="EMBL" id="KV442051">
    <property type="protein sequence ID" value="OAQ28167.1"/>
    <property type="molecule type" value="Genomic_DNA"/>
</dbReference>
<dbReference type="PRINTS" id="PR00792">
    <property type="entry name" value="PEPSIN"/>
</dbReference>
<dbReference type="PANTHER" id="PTHR47966">
    <property type="entry name" value="BETA-SITE APP-CLEAVING ENZYME, ISOFORM A-RELATED"/>
    <property type="match status" value="1"/>
</dbReference>
<evidence type="ECO:0000256" key="10">
    <source>
        <dbReference type="PIRSR" id="PIRSR601461-1"/>
    </source>
</evidence>
<evidence type="ECO:0000259" key="14">
    <source>
        <dbReference type="PROSITE" id="PS51767"/>
    </source>
</evidence>
<feature type="domain" description="Peptidase A1" evidence="14">
    <location>
        <begin position="79"/>
        <end position="389"/>
    </location>
</feature>
<evidence type="ECO:0000256" key="6">
    <source>
        <dbReference type="ARBA" id="ARBA00022750"/>
    </source>
</evidence>
<evidence type="ECO:0000256" key="13">
    <source>
        <dbReference type="SAM" id="SignalP"/>
    </source>
</evidence>
<comment type="catalytic activity">
    <reaction evidence="1">
        <text>Hydrolysis of proteins with broad specificity similar to that of pepsin A, preferring hydrophobic residues at P1 and P1'. Clots milk and activates trypsinogen. Does not cleave 4-Gln-|-His-5, but does cleave 10-His-|-Leu-11 and 12-Val-|-Glu-13 in B chain of insulin.</text>
        <dbReference type="EC" id="3.4.23.21"/>
    </reaction>
</comment>
<evidence type="ECO:0000256" key="11">
    <source>
        <dbReference type="PIRSR" id="PIRSR601461-2"/>
    </source>
</evidence>
<feature type="active site" evidence="10">
    <location>
        <position position="281"/>
    </location>
</feature>
<feature type="chain" id="PRO_5008276213" description="rhizopuspepsin" evidence="13">
    <location>
        <begin position="20"/>
        <end position="394"/>
    </location>
</feature>
<dbReference type="Gene3D" id="2.40.70.10">
    <property type="entry name" value="Acid Proteases"/>
    <property type="match status" value="2"/>
</dbReference>
<dbReference type="PROSITE" id="PS00141">
    <property type="entry name" value="ASP_PROTEASE"/>
    <property type="match status" value="2"/>
</dbReference>
<feature type="active site" evidence="10">
    <location>
        <position position="97"/>
    </location>
</feature>
<evidence type="ECO:0000256" key="7">
    <source>
        <dbReference type="ARBA" id="ARBA00022801"/>
    </source>
</evidence>
<dbReference type="PANTHER" id="PTHR47966:SF1">
    <property type="entry name" value="ASPARTYL PROTEINASE"/>
    <property type="match status" value="1"/>
</dbReference>
<keyword evidence="8" id="KW-0865">Zymogen</keyword>
<evidence type="ECO:0000256" key="8">
    <source>
        <dbReference type="ARBA" id="ARBA00023145"/>
    </source>
</evidence>
<protein>
    <recommendedName>
        <fullName evidence="3">rhizopuspepsin</fullName>
        <ecNumber evidence="3">3.4.23.21</ecNumber>
    </recommendedName>
</protein>
<dbReference type="InterPro" id="IPR001461">
    <property type="entry name" value="Aspartic_peptidase_A1"/>
</dbReference>
<dbReference type="InterPro" id="IPR033121">
    <property type="entry name" value="PEPTIDASE_A1"/>
</dbReference>
<dbReference type="InterPro" id="IPR021109">
    <property type="entry name" value="Peptidase_aspartic_dom_sf"/>
</dbReference>
<dbReference type="Proteomes" id="UP000078512">
    <property type="component" value="Unassembled WGS sequence"/>
</dbReference>
<dbReference type="PROSITE" id="PS51767">
    <property type="entry name" value="PEPTIDASE_A1"/>
    <property type="match status" value="1"/>
</dbReference>
<dbReference type="OrthoDB" id="2747330at2759"/>
<evidence type="ECO:0000256" key="1">
    <source>
        <dbReference type="ARBA" id="ARBA00001130"/>
    </source>
</evidence>
<dbReference type="InterPro" id="IPR001969">
    <property type="entry name" value="Aspartic_peptidase_AS"/>
</dbReference>
<keyword evidence="7 12" id="KW-0378">Hydrolase</keyword>
<evidence type="ECO:0000256" key="2">
    <source>
        <dbReference type="ARBA" id="ARBA00007447"/>
    </source>
</evidence>
<dbReference type="SUPFAM" id="SSF50630">
    <property type="entry name" value="Acid proteases"/>
    <property type="match status" value="1"/>
</dbReference>
<evidence type="ECO:0000256" key="3">
    <source>
        <dbReference type="ARBA" id="ARBA00013205"/>
    </source>
</evidence>
<reference evidence="15 16" key="1">
    <citation type="submission" date="2016-05" db="EMBL/GenBank/DDBJ databases">
        <title>Genome sequencing reveals origins of a unique bacterial endosymbiosis in the earliest lineages of terrestrial Fungi.</title>
        <authorList>
            <consortium name="DOE Joint Genome Institute"/>
            <person name="Uehling J."/>
            <person name="Gryganskyi A."/>
            <person name="Hameed K."/>
            <person name="Tschaplinski T."/>
            <person name="Misztal P."/>
            <person name="Wu S."/>
            <person name="Desiro A."/>
            <person name="Vande Pol N."/>
            <person name="Du Z.-Y."/>
            <person name="Zienkiewicz A."/>
            <person name="Zienkiewicz K."/>
            <person name="Morin E."/>
            <person name="Tisserant E."/>
            <person name="Splivallo R."/>
            <person name="Hainaut M."/>
            <person name="Henrissat B."/>
            <person name="Ohm R."/>
            <person name="Kuo A."/>
            <person name="Yan J."/>
            <person name="Lipzen A."/>
            <person name="Nolan M."/>
            <person name="Labutti K."/>
            <person name="Barry K."/>
            <person name="Goldstein A."/>
            <person name="Labbe J."/>
            <person name="Schadt C."/>
            <person name="Tuskan G."/>
            <person name="Grigoriev I."/>
            <person name="Martin F."/>
            <person name="Vilgalys R."/>
            <person name="Bonito G."/>
        </authorList>
    </citation>
    <scope>NUCLEOTIDE SEQUENCE [LARGE SCALE GENOMIC DNA]</scope>
    <source>
        <strain evidence="15 16">AG-77</strain>
    </source>
</reference>
<keyword evidence="4 12" id="KW-0645">Protease</keyword>
<keyword evidence="6 12" id="KW-0064">Aspartyl protease</keyword>
<feature type="signal peptide" evidence="13">
    <location>
        <begin position="1"/>
        <end position="19"/>
    </location>
</feature>
<evidence type="ECO:0000256" key="12">
    <source>
        <dbReference type="RuleBase" id="RU000454"/>
    </source>
</evidence>
<organism evidence="15 16">
    <name type="scientific">Linnemannia elongata AG-77</name>
    <dbReference type="NCBI Taxonomy" id="1314771"/>
    <lineage>
        <taxon>Eukaryota</taxon>
        <taxon>Fungi</taxon>
        <taxon>Fungi incertae sedis</taxon>
        <taxon>Mucoromycota</taxon>
        <taxon>Mortierellomycotina</taxon>
        <taxon>Mortierellomycetes</taxon>
        <taxon>Mortierellales</taxon>
        <taxon>Mortierellaceae</taxon>
        <taxon>Linnemannia</taxon>
    </lineage>
</organism>
<accession>A0A197JSB2</accession>
<dbReference type="STRING" id="1314771.A0A197JSB2"/>
<keyword evidence="16" id="KW-1185">Reference proteome</keyword>
<keyword evidence="5 13" id="KW-0732">Signal</keyword>
<dbReference type="GO" id="GO:0004190">
    <property type="term" value="F:aspartic-type endopeptidase activity"/>
    <property type="evidence" value="ECO:0007669"/>
    <property type="project" value="UniProtKB-KW"/>
</dbReference>
<keyword evidence="9 11" id="KW-1015">Disulfide bond</keyword>
<name>A0A197JSB2_9FUNG</name>
<gene>
    <name evidence="15" type="ORF">K457DRAFT_76862</name>
</gene>
<feature type="disulfide bond" evidence="11">
    <location>
        <begin position="110"/>
        <end position="115"/>
    </location>
</feature>
<dbReference type="GO" id="GO:0006508">
    <property type="term" value="P:proteolysis"/>
    <property type="evidence" value="ECO:0007669"/>
    <property type="project" value="UniProtKB-KW"/>
</dbReference>
<dbReference type="Pfam" id="PF00026">
    <property type="entry name" value="Asp"/>
    <property type="match status" value="1"/>
</dbReference>
<comment type="similarity">
    <text evidence="2 12">Belongs to the peptidase A1 family.</text>
</comment>
<evidence type="ECO:0000313" key="15">
    <source>
        <dbReference type="EMBL" id="OAQ28167.1"/>
    </source>
</evidence>
<dbReference type="AlphaFoldDB" id="A0A197JSB2"/>
<dbReference type="EC" id="3.4.23.21" evidence="3"/>
<dbReference type="FunFam" id="2.40.70.10:FF:000115">
    <property type="entry name" value="Lysosomal aspartic protease"/>
    <property type="match status" value="1"/>
</dbReference>
<sequence length="394" mass="41989">MKIFALISLVGAAATVVNALPVVVNNRTSFAVPLTRNPHFQPNAQAQIAKLNHRYPGLNVLAASSGRIPLINVHPDLEYYGPVSVGTPPQSFKLNFDTGSSDIWFPSNTCNTTACKKHTRFDATQSLTYQKDGRKWNVGYGDGSTASGFLGSDMVDVGGIQVRQTIGLATAESAQFGSSPDDGLFGLGFNTLESVRGVKTFLDNAIAADLLAQPVVSVFLPSERLFNGKGGEYLFGGIDLSKFTGSLTYVPVTRKGYWQVAIEDTLYNGQSLGQGAEGIIDTGTTLVILDEAAAKAIHEKIEGALHDDRVGWVVPCSVRSDTTNRVSFSMGGGAFHVPLADLAYQEVGSGYCYSGIQGGKYGLWILGDVFIKNNYCVFSQTARPSIGIAPLAVN</sequence>
<proteinExistence type="inferred from homology"/>
<evidence type="ECO:0000313" key="16">
    <source>
        <dbReference type="Proteomes" id="UP000078512"/>
    </source>
</evidence>
<evidence type="ECO:0000256" key="4">
    <source>
        <dbReference type="ARBA" id="ARBA00022670"/>
    </source>
</evidence>
<evidence type="ECO:0000256" key="9">
    <source>
        <dbReference type="ARBA" id="ARBA00023157"/>
    </source>
</evidence>